<evidence type="ECO:0000313" key="3">
    <source>
        <dbReference type="Proteomes" id="UP000247980"/>
    </source>
</evidence>
<dbReference type="Proteomes" id="UP000247980">
    <property type="component" value="Unassembled WGS sequence"/>
</dbReference>
<evidence type="ECO:0000313" key="2">
    <source>
        <dbReference type="EMBL" id="PYI38045.1"/>
    </source>
</evidence>
<evidence type="ECO:0000259" key="1">
    <source>
        <dbReference type="Pfam" id="PF09851"/>
    </source>
</evidence>
<sequence length="108" mass="11089">MPFVRRNGRPGLIGLAARTAVVAGTASAVNGAVVRHQAGRAAEAAQPVAIPPAPEQYPPAAPPQQLTVAAPAAPVDIVAKLQQLGDMRAQGLLSDPEFELAKRQLLGN</sequence>
<dbReference type="OrthoDB" id="5996503at2"/>
<name>A0A2V5INA7_9MICC</name>
<protein>
    <submittedName>
        <fullName evidence="2">SHOCT domain-containing protein</fullName>
    </submittedName>
</protein>
<gene>
    <name evidence="2" type="ORF">CVS30_12560</name>
</gene>
<dbReference type="EMBL" id="QJVC01000013">
    <property type="protein sequence ID" value="PYI38045.1"/>
    <property type="molecule type" value="Genomic_DNA"/>
</dbReference>
<dbReference type="AlphaFoldDB" id="A0A2V5INA7"/>
<reference evidence="2 3" key="1">
    <citation type="submission" date="2018-05" db="EMBL/GenBank/DDBJ databases">
        <title>Genetic diversity of glacier-inhabiting Cryobacterium bacteria in China and description of Cryobacterium mengkeensis sp. nov. and Arthrobacter glacialis sp. nov.</title>
        <authorList>
            <person name="Liu Q."/>
            <person name="Xin Y.-H."/>
        </authorList>
    </citation>
    <scope>NUCLEOTIDE SEQUENCE [LARGE SCALE GENOMIC DNA]</scope>
    <source>
        <strain evidence="2 3">B7</strain>
    </source>
</reference>
<dbReference type="Pfam" id="PF09851">
    <property type="entry name" value="SHOCT"/>
    <property type="match status" value="1"/>
</dbReference>
<organism evidence="2 3">
    <name type="scientific">Arthrobacter psychrolactophilus</name>
    <dbReference type="NCBI Taxonomy" id="92442"/>
    <lineage>
        <taxon>Bacteria</taxon>
        <taxon>Bacillati</taxon>
        <taxon>Actinomycetota</taxon>
        <taxon>Actinomycetes</taxon>
        <taxon>Micrococcales</taxon>
        <taxon>Micrococcaceae</taxon>
        <taxon>Arthrobacter</taxon>
    </lineage>
</organism>
<dbReference type="RefSeq" id="WP_110485673.1">
    <property type="nucleotide sequence ID" value="NZ_QJVC01000013.1"/>
</dbReference>
<feature type="domain" description="SHOCT" evidence="1">
    <location>
        <begin position="80"/>
        <end position="106"/>
    </location>
</feature>
<keyword evidence="3" id="KW-1185">Reference proteome</keyword>
<proteinExistence type="predicted"/>
<accession>A0A2V5INA7</accession>
<dbReference type="InterPro" id="IPR018649">
    <property type="entry name" value="SHOCT"/>
</dbReference>
<comment type="caution">
    <text evidence="2">The sequence shown here is derived from an EMBL/GenBank/DDBJ whole genome shotgun (WGS) entry which is preliminary data.</text>
</comment>